<organism evidence="3 4">
    <name type="scientific">Botryosphaeria dothidea</name>
    <dbReference type="NCBI Taxonomy" id="55169"/>
    <lineage>
        <taxon>Eukaryota</taxon>
        <taxon>Fungi</taxon>
        <taxon>Dikarya</taxon>
        <taxon>Ascomycota</taxon>
        <taxon>Pezizomycotina</taxon>
        <taxon>Dothideomycetes</taxon>
        <taxon>Dothideomycetes incertae sedis</taxon>
        <taxon>Botryosphaeriales</taxon>
        <taxon>Botryosphaeriaceae</taxon>
        <taxon>Botryosphaeria</taxon>
    </lineage>
</organism>
<dbReference type="Proteomes" id="UP000572817">
    <property type="component" value="Unassembled WGS sequence"/>
</dbReference>
<evidence type="ECO:0000256" key="2">
    <source>
        <dbReference type="SAM" id="Phobius"/>
    </source>
</evidence>
<dbReference type="PANTHER" id="PTHR35896">
    <property type="entry name" value="IG-LIKE DOMAIN-CONTAINING PROTEIN"/>
    <property type="match status" value="1"/>
</dbReference>
<gene>
    <name evidence="3" type="ORF">GTA08_BOTSDO01351</name>
</gene>
<feature type="transmembrane region" description="Helical" evidence="2">
    <location>
        <begin position="50"/>
        <end position="73"/>
    </location>
</feature>
<keyword evidence="2" id="KW-0472">Membrane</keyword>
<name>A0A8H4J4K8_9PEZI</name>
<keyword evidence="2" id="KW-1133">Transmembrane helix</keyword>
<protein>
    <recommendedName>
        <fullName evidence="5">Major facilitator superfamily transporter protein</fullName>
    </recommendedName>
</protein>
<feature type="region of interest" description="Disordered" evidence="1">
    <location>
        <begin position="1"/>
        <end position="29"/>
    </location>
</feature>
<accession>A0A8H4J4K8</accession>
<dbReference type="AlphaFoldDB" id="A0A8H4J4K8"/>
<comment type="caution">
    <text evidence="3">The sequence shown here is derived from an EMBL/GenBank/DDBJ whole genome shotgun (WGS) entry which is preliminary data.</text>
</comment>
<reference evidence="3" key="1">
    <citation type="submission" date="2020-04" db="EMBL/GenBank/DDBJ databases">
        <title>Genome Assembly and Annotation of Botryosphaeria dothidea sdau 11-99, a Latent Pathogen of Apple Fruit Ring Rot in China.</title>
        <authorList>
            <person name="Yu C."/>
            <person name="Diao Y."/>
            <person name="Lu Q."/>
            <person name="Zhao J."/>
            <person name="Cui S."/>
            <person name="Peng C."/>
            <person name="He B."/>
            <person name="Liu H."/>
        </authorList>
    </citation>
    <scope>NUCLEOTIDE SEQUENCE [LARGE SCALE GENOMIC DNA]</scope>
    <source>
        <strain evidence="3">Sdau11-99</strain>
    </source>
</reference>
<evidence type="ECO:0000313" key="3">
    <source>
        <dbReference type="EMBL" id="KAF4312945.1"/>
    </source>
</evidence>
<evidence type="ECO:0000313" key="4">
    <source>
        <dbReference type="Proteomes" id="UP000572817"/>
    </source>
</evidence>
<keyword evidence="2" id="KW-0812">Transmembrane</keyword>
<sequence>MAENHRLLSDISGERPSKESCDRNGPSEKDSIRHKLPFLTPRVQRVTDKIGIWAFVLTLLVLLSVLTAGAYHLGTKSSYRPLPEPTNLGSCGATPEEGRNKGCVYDFILGAWIHPECMDHAMYQQYILEWKTLNMTVFSDPEGLKADGLEYAMEGDYEFIWAIGTFHYLHCAYVMEKNWKLLTHQIHAVPSNAVEEEHMYHCLNITGKPSVPDLTDYSVRQIFERAPILDCLVYH</sequence>
<dbReference type="OrthoDB" id="3501153at2759"/>
<dbReference type="PANTHER" id="PTHR35896:SF3">
    <property type="entry name" value="MAJOR FACILITATOR SUPERFAMILY TRANSPORTER"/>
    <property type="match status" value="1"/>
</dbReference>
<evidence type="ECO:0000256" key="1">
    <source>
        <dbReference type="SAM" id="MobiDB-lite"/>
    </source>
</evidence>
<dbReference type="EMBL" id="WWBZ02000001">
    <property type="protein sequence ID" value="KAF4312945.1"/>
    <property type="molecule type" value="Genomic_DNA"/>
</dbReference>
<dbReference type="InterPro" id="IPR053008">
    <property type="entry name" value="Phomopsin_biosynth_assoc"/>
</dbReference>
<keyword evidence="4" id="KW-1185">Reference proteome</keyword>
<evidence type="ECO:0008006" key="5">
    <source>
        <dbReference type="Google" id="ProtNLM"/>
    </source>
</evidence>
<proteinExistence type="predicted"/>